<evidence type="ECO:0008006" key="3">
    <source>
        <dbReference type="Google" id="ProtNLM"/>
    </source>
</evidence>
<gene>
    <name evidence="1" type="ORF">ACFQB0_06650</name>
</gene>
<name>A0ABW1VD06_9MICO</name>
<evidence type="ECO:0000313" key="1">
    <source>
        <dbReference type="EMBL" id="MFC6355781.1"/>
    </source>
</evidence>
<dbReference type="EMBL" id="JBHSTP010000001">
    <property type="protein sequence ID" value="MFC6355781.1"/>
    <property type="molecule type" value="Genomic_DNA"/>
</dbReference>
<keyword evidence="2" id="KW-1185">Reference proteome</keyword>
<sequence>MTDPDASPTMTEATEVVAPGAMPALTLIGDTDVGVCEGDSCAI</sequence>
<proteinExistence type="predicted"/>
<protein>
    <recommendedName>
        <fullName evidence="3">FxLD family lantipeptide</fullName>
    </recommendedName>
</protein>
<organism evidence="1 2">
    <name type="scientific">Luethyella okanaganae</name>
    <dbReference type="NCBI Taxonomy" id="69372"/>
    <lineage>
        <taxon>Bacteria</taxon>
        <taxon>Bacillati</taxon>
        <taxon>Actinomycetota</taxon>
        <taxon>Actinomycetes</taxon>
        <taxon>Micrococcales</taxon>
        <taxon>Microbacteriaceae</taxon>
        <taxon>Luethyella</taxon>
    </lineage>
</organism>
<comment type="caution">
    <text evidence="1">The sequence shown here is derived from an EMBL/GenBank/DDBJ whole genome shotgun (WGS) entry which is preliminary data.</text>
</comment>
<accession>A0ABW1VD06</accession>
<dbReference type="RefSeq" id="WP_386729060.1">
    <property type="nucleotide sequence ID" value="NZ_JBHSTP010000001.1"/>
</dbReference>
<reference evidence="2" key="1">
    <citation type="journal article" date="2019" name="Int. J. Syst. Evol. Microbiol.">
        <title>The Global Catalogue of Microorganisms (GCM) 10K type strain sequencing project: providing services to taxonomists for standard genome sequencing and annotation.</title>
        <authorList>
            <consortium name="The Broad Institute Genomics Platform"/>
            <consortium name="The Broad Institute Genome Sequencing Center for Infectious Disease"/>
            <person name="Wu L."/>
            <person name="Ma J."/>
        </authorList>
    </citation>
    <scope>NUCLEOTIDE SEQUENCE [LARGE SCALE GENOMIC DNA]</scope>
    <source>
        <strain evidence="2">CCUG 43304</strain>
    </source>
</reference>
<dbReference type="Proteomes" id="UP001596306">
    <property type="component" value="Unassembled WGS sequence"/>
</dbReference>
<evidence type="ECO:0000313" key="2">
    <source>
        <dbReference type="Proteomes" id="UP001596306"/>
    </source>
</evidence>